<sequence>MGSITDWFGNSTKQDRQALQRVVRSAKCTIRTELPDLETMYSKRCWTKARKIMKDLSHPNNGLFTLLRYNQIALDDKIRHPWTFLSFGDSLIFSSPVHRSASVPVADDDPLPGFRGGRRLTSRQR</sequence>
<evidence type="ECO:0000313" key="3">
    <source>
        <dbReference type="Proteomes" id="UP001274896"/>
    </source>
</evidence>
<dbReference type="EMBL" id="JAUCMX010000015">
    <property type="protein sequence ID" value="KAK3521210.1"/>
    <property type="molecule type" value="Genomic_DNA"/>
</dbReference>
<evidence type="ECO:0000256" key="1">
    <source>
        <dbReference type="SAM" id="MobiDB-lite"/>
    </source>
</evidence>
<protein>
    <submittedName>
        <fullName evidence="2">Uncharacterized protein</fullName>
    </submittedName>
</protein>
<keyword evidence="3" id="KW-1185">Reference proteome</keyword>
<comment type="caution">
    <text evidence="2">The sequence shown here is derived from an EMBL/GenBank/DDBJ whole genome shotgun (WGS) entry which is preliminary data.</text>
</comment>
<proteinExistence type="predicted"/>
<accession>A0AAE0UX21</accession>
<organism evidence="2 3">
    <name type="scientific">Hemibagrus guttatus</name>
    <dbReference type="NCBI Taxonomy" id="175788"/>
    <lineage>
        <taxon>Eukaryota</taxon>
        <taxon>Metazoa</taxon>
        <taxon>Chordata</taxon>
        <taxon>Craniata</taxon>
        <taxon>Vertebrata</taxon>
        <taxon>Euteleostomi</taxon>
        <taxon>Actinopterygii</taxon>
        <taxon>Neopterygii</taxon>
        <taxon>Teleostei</taxon>
        <taxon>Ostariophysi</taxon>
        <taxon>Siluriformes</taxon>
        <taxon>Bagridae</taxon>
        <taxon>Hemibagrus</taxon>
    </lineage>
</organism>
<reference evidence="2" key="1">
    <citation type="submission" date="2023-06" db="EMBL/GenBank/DDBJ databases">
        <title>Male Hemibagrus guttatus genome.</title>
        <authorList>
            <person name="Bian C."/>
        </authorList>
    </citation>
    <scope>NUCLEOTIDE SEQUENCE</scope>
    <source>
        <strain evidence="2">Male_cb2023</strain>
        <tissue evidence="2">Muscle</tissue>
    </source>
</reference>
<gene>
    <name evidence="2" type="ORF">QTP70_001060</name>
</gene>
<evidence type="ECO:0000313" key="2">
    <source>
        <dbReference type="EMBL" id="KAK3521210.1"/>
    </source>
</evidence>
<dbReference type="Proteomes" id="UP001274896">
    <property type="component" value="Unassembled WGS sequence"/>
</dbReference>
<name>A0AAE0UX21_9TELE</name>
<feature type="compositionally biased region" description="Basic residues" evidence="1">
    <location>
        <begin position="116"/>
        <end position="125"/>
    </location>
</feature>
<dbReference type="AlphaFoldDB" id="A0AAE0UX21"/>
<feature type="region of interest" description="Disordered" evidence="1">
    <location>
        <begin position="101"/>
        <end position="125"/>
    </location>
</feature>